<proteinExistence type="inferred from homology"/>
<dbReference type="EMBL" id="BOPH01000124">
    <property type="protein sequence ID" value="GIJ73745.1"/>
    <property type="molecule type" value="Genomic_DNA"/>
</dbReference>
<reference evidence="3" key="1">
    <citation type="submission" date="2021-01" db="EMBL/GenBank/DDBJ databases">
        <title>Whole genome shotgun sequence of Virgisporangium ochraceum NBRC 16418.</title>
        <authorList>
            <person name="Komaki H."/>
            <person name="Tamura T."/>
        </authorList>
    </citation>
    <scope>NUCLEOTIDE SEQUENCE</scope>
    <source>
        <strain evidence="3">NBRC 16418</strain>
    </source>
</reference>
<dbReference type="Pfam" id="PF08327">
    <property type="entry name" value="AHSA1"/>
    <property type="match status" value="1"/>
</dbReference>
<dbReference type="Gene3D" id="3.30.530.20">
    <property type="match status" value="1"/>
</dbReference>
<name>A0A8J4A5I1_9ACTN</name>
<dbReference type="Proteomes" id="UP000635606">
    <property type="component" value="Unassembled WGS sequence"/>
</dbReference>
<dbReference type="SUPFAM" id="SSF55961">
    <property type="entry name" value="Bet v1-like"/>
    <property type="match status" value="1"/>
</dbReference>
<evidence type="ECO:0000259" key="2">
    <source>
        <dbReference type="Pfam" id="PF08327"/>
    </source>
</evidence>
<organism evidence="3 4">
    <name type="scientific">Virgisporangium ochraceum</name>
    <dbReference type="NCBI Taxonomy" id="65505"/>
    <lineage>
        <taxon>Bacteria</taxon>
        <taxon>Bacillati</taxon>
        <taxon>Actinomycetota</taxon>
        <taxon>Actinomycetes</taxon>
        <taxon>Micromonosporales</taxon>
        <taxon>Micromonosporaceae</taxon>
        <taxon>Virgisporangium</taxon>
    </lineage>
</organism>
<comment type="similarity">
    <text evidence="1">Belongs to the AHA1 family.</text>
</comment>
<evidence type="ECO:0000313" key="4">
    <source>
        <dbReference type="Proteomes" id="UP000635606"/>
    </source>
</evidence>
<dbReference type="CDD" id="cd07814">
    <property type="entry name" value="SRPBCC_CalC_Aha1-like"/>
    <property type="match status" value="1"/>
</dbReference>
<evidence type="ECO:0000256" key="1">
    <source>
        <dbReference type="ARBA" id="ARBA00006817"/>
    </source>
</evidence>
<dbReference type="AlphaFoldDB" id="A0A8J4A5I1"/>
<accession>A0A8J4A5I1</accession>
<protein>
    <submittedName>
        <fullName evidence="3">Activator of HSP90 ATPase</fullName>
    </submittedName>
</protein>
<gene>
    <name evidence="3" type="ORF">Voc01_086620</name>
</gene>
<comment type="caution">
    <text evidence="3">The sequence shown here is derived from an EMBL/GenBank/DDBJ whole genome shotgun (WGS) entry which is preliminary data.</text>
</comment>
<sequence>MVDILHRVGVKDATPENVYEALTTVDGLAGWWTTDTSEHDGVLRFRFPPIGGFDMEVLETRPAERVTWKVVDGPEEWIGTTVDWQLRREGEYTVILFGHRGWKEPVEFMNHCSTKWATFLLSLKSLVENGKGSPAPDDVRVGDWH</sequence>
<evidence type="ECO:0000313" key="3">
    <source>
        <dbReference type="EMBL" id="GIJ73745.1"/>
    </source>
</evidence>
<dbReference type="InterPro" id="IPR023393">
    <property type="entry name" value="START-like_dom_sf"/>
</dbReference>
<feature type="domain" description="Activator of Hsp90 ATPase homologue 1/2-like C-terminal" evidence="2">
    <location>
        <begin position="12"/>
        <end position="128"/>
    </location>
</feature>
<keyword evidence="4" id="KW-1185">Reference proteome</keyword>
<dbReference type="InterPro" id="IPR013538">
    <property type="entry name" value="ASHA1/2-like_C"/>
</dbReference>
<dbReference type="RefSeq" id="WP_203933567.1">
    <property type="nucleotide sequence ID" value="NZ_BOPH01000124.1"/>
</dbReference>